<evidence type="ECO:0000256" key="3">
    <source>
        <dbReference type="ARBA" id="ARBA00022475"/>
    </source>
</evidence>
<keyword evidence="4 7" id="KW-0812">Transmembrane</keyword>
<dbReference type="Proteomes" id="UP000076929">
    <property type="component" value="Chromosome"/>
</dbReference>
<reference evidence="9 10" key="1">
    <citation type="submission" date="2016-05" db="EMBL/GenBank/DDBJ databases">
        <title>Complete genome sequence of Corynebacterium crudilactis, a new Corynebacterium species isolated from raw cow's milk.</title>
        <authorList>
            <person name="Christian R."/>
            <person name="Zimmermann J."/>
            <person name="Lipski A."/>
            <person name="Kalinowski J."/>
        </authorList>
    </citation>
    <scope>NUCLEOTIDE SEQUENCE [LARGE SCALE GENOMIC DNA]</scope>
    <source>
        <strain evidence="9 10">JZ16</strain>
    </source>
</reference>
<evidence type="ECO:0000256" key="6">
    <source>
        <dbReference type="ARBA" id="ARBA00023136"/>
    </source>
</evidence>
<keyword evidence="6 7" id="KW-0472">Membrane</keyword>
<name>A0A172QWY9_9CORY</name>
<dbReference type="InterPro" id="IPR051311">
    <property type="entry name" value="DedA_domain"/>
</dbReference>
<feature type="transmembrane region" description="Helical" evidence="7">
    <location>
        <begin position="159"/>
        <end position="179"/>
    </location>
</feature>
<gene>
    <name evidence="9" type="ORF">ccrud_01425</name>
</gene>
<keyword evidence="10" id="KW-1185">Reference proteome</keyword>
<feature type="transmembrane region" description="Helical" evidence="7">
    <location>
        <begin position="6"/>
        <end position="32"/>
    </location>
</feature>
<evidence type="ECO:0000259" key="8">
    <source>
        <dbReference type="Pfam" id="PF09335"/>
    </source>
</evidence>
<keyword evidence="3" id="KW-1003">Cell membrane</keyword>
<dbReference type="STRING" id="1652495.ccrud_01425"/>
<organism evidence="9 10">
    <name type="scientific">Corynebacterium crudilactis</name>
    <dbReference type="NCBI Taxonomy" id="1652495"/>
    <lineage>
        <taxon>Bacteria</taxon>
        <taxon>Bacillati</taxon>
        <taxon>Actinomycetota</taxon>
        <taxon>Actinomycetes</taxon>
        <taxon>Mycobacteriales</taxon>
        <taxon>Corynebacteriaceae</taxon>
        <taxon>Corynebacterium</taxon>
    </lineage>
</organism>
<feature type="transmembrane region" description="Helical" evidence="7">
    <location>
        <begin position="98"/>
        <end position="121"/>
    </location>
</feature>
<accession>A0A172QWY9</accession>
<evidence type="ECO:0000256" key="2">
    <source>
        <dbReference type="ARBA" id="ARBA00010792"/>
    </source>
</evidence>
<evidence type="ECO:0000313" key="9">
    <source>
        <dbReference type="EMBL" id="ANE05225.1"/>
    </source>
</evidence>
<feature type="transmembrane region" description="Helical" evidence="7">
    <location>
        <begin position="44"/>
        <end position="66"/>
    </location>
</feature>
<evidence type="ECO:0000313" key="10">
    <source>
        <dbReference type="Proteomes" id="UP000076929"/>
    </source>
</evidence>
<evidence type="ECO:0000256" key="7">
    <source>
        <dbReference type="SAM" id="Phobius"/>
    </source>
</evidence>
<comment type="similarity">
    <text evidence="2">Belongs to the DedA family.</text>
</comment>
<dbReference type="GO" id="GO:0005886">
    <property type="term" value="C:plasma membrane"/>
    <property type="evidence" value="ECO:0007669"/>
    <property type="project" value="UniProtKB-SubCell"/>
</dbReference>
<dbReference type="PANTHER" id="PTHR42709">
    <property type="entry name" value="ALKALINE PHOSPHATASE LIKE PROTEIN"/>
    <property type="match status" value="1"/>
</dbReference>
<evidence type="ECO:0000256" key="5">
    <source>
        <dbReference type="ARBA" id="ARBA00022989"/>
    </source>
</evidence>
<evidence type="ECO:0000256" key="1">
    <source>
        <dbReference type="ARBA" id="ARBA00004651"/>
    </source>
</evidence>
<feature type="domain" description="VTT" evidence="8">
    <location>
        <begin position="23"/>
        <end position="148"/>
    </location>
</feature>
<evidence type="ECO:0000256" key="4">
    <source>
        <dbReference type="ARBA" id="ARBA00022692"/>
    </source>
</evidence>
<dbReference type="EMBL" id="CP015622">
    <property type="protein sequence ID" value="ANE05225.1"/>
    <property type="molecule type" value="Genomic_DNA"/>
</dbReference>
<comment type="subcellular location">
    <subcellularLocation>
        <location evidence="1">Cell membrane</location>
        <topology evidence="1">Multi-pass membrane protein</topology>
    </subcellularLocation>
</comment>
<sequence>MAASVFYPVLSLAVIIDCIFPLIPSETILALAGAWSGARGTPNLFLIIVVATGAAIVGDNLCYFFGTRFINIVNRIPGNSKRGQALEWARKNLNERDVSTIIIARFIPWARWFVTLILGSVGYPWSRFILWDSIGALIWATQATLLGYLGGWLFQDQPLIGLVVGATLGIVFGFFLQWLNRMWEKQRAAKATI</sequence>
<dbReference type="Pfam" id="PF09335">
    <property type="entry name" value="VTT_dom"/>
    <property type="match status" value="1"/>
</dbReference>
<keyword evidence="5 7" id="KW-1133">Transmembrane helix</keyword>
<dbReference type="KEGG" id="ccjz:ccrud_01425"/>
<protein>
    <recommendedName>
        <fullName evidence="8">VTT domain-containing protein</fullName>
    </recommendedName>
</protein>
<dbReference type="PANTHER" id="PTHR42709:SF6">
    <property type="entry name" value="UNDECAPRENYL PHOSPHATE TRANSPORTER A"/>
    <property type="match status" value="1"/>
</dbReference>
<proteinExistence type="inferred from homology"/>
<dbReference type="InterPro" id="IPR032816">
    <property type="entry name" value="VTT_dom"/>
</dbReference>
<dbReference type="AlphaFoldDB" id="A0A172QWY9"/>